<dbReference type="InterPro" id="IPR003265">
    <property type="entry name" value="HhH-GPD_domain"/>
</dbReference>
<dbReference type="PANTHER" id="PTHR43003">
    <property type="entry name" value="DNA-3-METHYLADENINE GLYCOSYLASE"/>
    <property type="match status" value="1"/>
</dbReference>
<organism evidence="8 9">
    <name type="scientific">[Bacillus] enclensis</name>
    <dbReference type="NCBI Taxonomy" id="1402860"/>
    <lineage>
        <taxon>Bacteria</taxon>
        <taxon>Bacillati</taxon>
        <taxon>Bacillota</taxon>
        <taxon>Bacilli</taxon>
        <taxon>Bacillales</taxon>
        <taxon>Bacillaceae</taxon>
        <taxon>Rossellomorea</taxon>
    </lineage>
</organism>
<dbReference type="EC" id="3.2.2.21" evidence="3"/>
<dbReference type="SMART" id="SM00478">
    <property type="entry name" value="ENDO3c"/>
    <property type="match status" value="1"/>
</dbReference>
<evidence type="ECO:0000256" key="5">
    <source>
        <dbReference type="ARBA" id="ARBA00022801"/>
    </source>
</evidence>
<dbReference type="Gene3D" id="3.30.310.20">
    <property type="entry name" value="DNA-3-methyladenine glycosylase AlkA, N-terminal domain"/>
    <property type="match status" value="1"/>
</dbReference>
<evidence type="ECO:0000313" key="9">
    <source>
        <dbReference type="Proteomes" id="UP000181997"/>
    </source>
</evidence>
<dbReference type="InterPro" id="IPR011257">
    <property type="entry name" value="DNA_glycosylase"/>
</dbReference>
<dbReference type="AlphaFoldDB" id="A0A0V8H9B3"/>
<proteinExistence type="inferred from homology"/>
<dbReference type="GO" id="GO:0006285">
    <property type="term" value="P:base-excision repair, AP site formation"/>
    <property type="evidence" value="ECO:0007669"/>
    <property type="project" value="TreeGrafter"/>
</dbReference>
<dbReference type="InterPro" id="IPR023170">
    <property type="entry name" value="HhH_base_excis_C"/>
</dbReference>
<accession>A0A0V8H9B3</accession>
<dbReference type="RefSeq" id="WP_058299750.1">
    <property type="nucleotide sequence ID" value="NZ_FMAU01000007.1"/>
</dbReference>
<reference evidence="9" key="1">
    <citation type="submission" date="2016-08" db="EMBL/GenBank/DDBJ databases">
        <authorList>
            <person name="Varghese N."/>
            <person name="Submissions Spin"/>
        </authorList>
    </citation>
    <scope>NUCLEOTIDE SEQUENCE [LARGE SCALE GENOMIC DNA]</scope>
    <source>
        <strain evidence="9">SGD-1123</strain>
    </source>
</reference>
<keyword evidence="6" id="KW-0234">DNA repair</keyword>
<evidence type="ECO:0000256" key="2">
    <source>
        <dbReference type="ARBA" id="ARBA00010817"/>
    </source>
</evidence>
<dbReference type="GO" id="GO:0006307">
    <property type="term" value="P:DNA alkylation repair"/>
    <property type="evidence" value="ECO:0007669"/>
    <property type="project" value="TreeGrafter"/>
</dbReference>
<gene>
    <name evidence="8" type="ORF">GA0061094_3911</name>
</gene>
<dbReference type="OrthoDB" id="9785929at2"/>
<dbReference type="GO" id="GO:0008534">
    <property type="term" value="F:oxidized purine nucleobase lesion DNA N-glycosylase activity"/>
    <property type="evidence" value="ECO:0007669"/>
    <property type="project" value="InterPro"/>
</dbReference>
<dbReference type="EMBL" id="FMAU01000007">
    <property type="protein sequence ID" value="SCC31587.1"/>
    <property type="molecule type" value="Genomic_DNA"/>
</dbReference>
<name>A0A0V8H9B3_9BACI</name>
<comment type="catalytic activity">
    <reaction evidence="1">
        <text>Hydrolysis of alkylated DNA, releasing 3-methyladenine, 3-methylguanine, 7-methylguanine and 7-methyladenine.</text>
        <dbReference type="EC" id="3.2.2.21"/>
    </reaction>
</comment>
<keyword evidence="4" id="KW-0227">DNA damage</keyword>
<dbReference type="GO" id="GO:0005737">
    <property type="term" value="C:cytoplasm"/>
    <property type="evidence" value="ECO:0007669"/>
    <property type="project" value="TreeGrafter"/>
</dbReference>
<evidence type="ECO:0000256" key="1">
    <source>
        <dbReference type="ARBA" id="ARBA00000086"/>
    </source>
</evidence>
<keyword evidence="9" id="KW-1185">Reference proteome</keyword>
<dbReference type="GO" id="GO:0032993">
    <property type="term" value="C:protein-DNA complex"/>
    <property type="evidence" value="ECO:0007669"/>
    <property type="project" value="TreeGrafter"/>
</dbReference>
<dbReference type="FunFam" id="1.10.340.30:FF:000004">
    <property type="entry name" value="DNA-3-methyladenine glycosylase II"/>
    <property type="match status" value="1"/>
</dbReference>
<dbReference type="Pfam" id="PF00730">
    <property type="entry name" value="HhH-GPD"/>
    <property type="match status" value="1"/>
</dbReference>
<sequence length="304" mass="35075">MNWTDGQSFITIHPPDPFSFDECLIFLGRNDREILHTISDGCLMKLVRLNGELILIKVQSVNDSLKVEFLNGIPSEAAREKAVEYIWEWFDLDTDLSHFYKWGSDDPVLSELIRRYTGLRMIAIHDLFEALVWAVLGQQINLTFAYTLKKRLVEAYGEKLTIHGETYWLFPPFEEIALLGEADLRKLQITGRKAAYIIGIAAAMKDGRLTKESLRKLDEQQARKALLQYKGIGAWTADYVMMKCFHVKTSFPIADVGLQNALKAAMGYERKPKLEEMESFSHKWEGWQGYAAFYLWRSLYDEAI</sequence>
<dbReference type="CDD" id="cd00056">
    <property type="entry name" value="ENDO3c"/>
    <property type="match status" value="1"/>
</dbReference>
<dbReference type="Gene3D" id="1.10.1670.10">
    <property type="entry name" value="Helix-hairpin-Helix base-excision DNA repair enzymes (C-terminal)"/>
    <property type="match status" value="1"/>
</dbReference>
<dbReference type="Proteomes" id="UP000181997">
    <property type="component" value="Unassembled WGS sequence"/>
</dbReference>
<dbReference type="SUPFAM" id="SSF55945">
    <property type="entry name" value="TATA-box binding protein-like"/>
    <property type="match status" value="1"/>
</dbReference>
<dbReference type="GO" id="GO:0032131">
    <property type="term" value="F:alkylated DNA binding"/>
    <property type="evidence" value="ECO:0007669"/>
    <property type="project" value="TreeGrafter"/>
</dbReference>
<dbReference type="InterPro" id="IPR037046">
    <property type="entry name" value="AlkA_N_sf"/>
</dbReference>
<dbReference type="Pfam" id="PF07934">
    <property type="entry name" value="OGG_N"/>
    <property type="match status" value="1"/>
</dbReference>
<keyword evidence="5" id="KW-0378">Hydrolase</keyword>
<dbReference type="InterPro" id="IPR012904">
    <property type="entry name" value="OGG_N"/>
</dbReference>
<evidence type="ECO:0000256" key="4">
    <source>
        <dbReference type="ARBA" id="ARBA00022763"/>
    </source>
</evidence>
<dbReference type="GO" id="GO:0008725">
    <property type="term" value="F:DNA-3-methyladenine glycosylase activity"/>
    <property type="evidence" value="ECO:0007669"/>
    <property type="project" value="TreeGrafter"/>
</dbReference>
<dbReference type="PANTHER" id="PTHR43003:SF12">
    <property type="entry name" value="DNA-3-METHYLADENINE GLYCOSYLASE"/>
    <property type="match status" value="1"/>
</dbReference>
<dbReference type="Gene3D" id="1.10.340.30">
    <property type="entry name" value="Hypothetical protein, domain 2"/>
    <property type="match status" value="1"/>
</dbReference>
<evidence type="ECO:0000313" key="8">
    <source>
        <dbReference type="EMBL" id="SCC31587.1"/>
    </source>
</evidence>
<feature type="domain" description="HhH-GPD" evidence="7">
    <location>
        <begin position="136"/>
        <end position="300"/>
    </location>
</feature>
<evidence type="ECO:0000259" key="7">
    <source>
        <dbReference type="SMART" id="SM00478"/>
    </source>
</evidence>
<comment type="similarity">
    <text evidence="2">Belongs to the alkylbase DNA glycosidase AlkA family.</text>
</comment>
<evidence type="ECO:0000256" key="3">
    <source>
        <dbReference type="ARBA" id="ARBA00012000"/>
    </source>
</evidence>
<evidence type="ECO:0000256" key="6">
    <source>
        <dbReference type="ARBA" id="ARBA00023204"/>
    </source>
</evidence>
<protein>
    <recommendedName>
        <fullName evidence="3">DNA-3-methyladenine glycosylase II</fullName>
        <ecNumber evidence="3">3.2.2.21</ecNumber>
    </recommendedName>
</protein>
<dbReference type="GO" id="GO:0006289">
    <property type="term" value="P:nucleotide-excision repair"/>
    <property type="evidence" value="ECO:0007669"/>
    <property type="project" value="InterPro"/>
</dbReference>
<dbReference type="InterPro" id="IPR051912">
    <property type="entry name" value="Alkylbase_DNA_Glycosylase/TA"/>
</dbReference>
<dbReference type="SUPFAM" id="SSF48150">
    <property type="entry name" value="DNA-glycosylase"/>
    <property type="match status" value="1"/>
</dbReference>
<dbReference type="GO" id="GO:0043916">
    <property type="term" value="F:DNA-7-methylguanine glycosylase activity"/>
    <property type="evidence" value="ECO:0007669"/>
    <property type="project" value="TreeGrafter"/>
</dbReference>